<dbReference type="EMBL" id="UINC01152246">
    <property type="protein sequence ID" value="SVD46331.1"/>
    <property type="molecule type" value="Genomic_DNA"/>
</dbReference>
<dbReference type="AlphaFoldDB" id="A0A382VKB3"/>
<protein>
    <submittedName>
        <fullName evidence="1">Uncharacterized protein</fullName>
    </submittedName>
</protein>
<gene>
    <name evidence="1" type="ORF">METZ01_LOCUS399185</name>
</gene>
<feature type="non-terminal residue" evidence="1">
    <location>
        <position position="285"/>
    </location>
</feature>
<evidence type="ECO:0000313" key="1">
    <source>
        <dbReference type="EMBL" id="SVD46331.1"/>
    </source>
</evidence>
<name>A0A382VKB3_9ZZZZ</name>
<sequence length="285" mass="32836">RFTGGIRRLPKAAGRFGDGARIRFERWGKLQTVVPRNVCLLSTYRLFGLFDRAIRALSRRPHPRWLWSRLTTAWIWRRSRMVASFGRRSVDWTRCWLEMVLENQGDSLGLSVELLHEGVGIGRFHFFAPPGVSTHRMSASKLGLGLGRGSCHLRIVPDGDEPSELSFFHLEILQDPVSVEAAKAVDELTDRERSRSFRRFWLHQGRHNHEQRADQTAELRTNSVGFTKEHVEFLLSCEVELCLESEIDDVHVDRMVELLARSDQLNLSGRQFDRPSFLSSRSQNS</sequence>
<organism evidence="1">
    <name type="scientific">marine metagenome</name>
    <dbReference type="NCBI Taxonomy" id="408172"/>
    <lineage>
        <taxon>unclassified sequences</taxon>
        <taxon>metagenomes</taxon>
        <taxon>ecological metagenomes</taxon>
    </lineage>
</organism>
<proteinExistence type="predicted"/>
<feature type="non-terminal residue" evidence="1">
    <location>
        <position position="1"/>
    </location>
</feature>
<reference evidence="1" key="1">
    <citation type="submission" date="2018-05" db="EMBL/GenBank/DDBJ databases">
        <authorList>
            <person name="Lanie J.A."/>
            <person name="Ng W.-L."/>
            <person name="Kazmierczak K.M."/>
            <person name="Andrzejewski T.M."/>
            <person name="Davidsen T.M."/>
            <person name="Wayne K.J."/>
            <person name="Tettelin H."/>
            <person name="Glass J.I."/>
            <person name="Rusch D."/>
            <person name="Podicherti R."/>
            <person name="Tsui H.-C.T."/>
            <person name="Winkler M.E."/>
        </authorList>
    </citation>
    <scope>NUCLEOTIDE SEQUENCE</scope>
</reference>
<accession>A0A382VKB3</accession>